<feature type="transmembrane region" description="Helical" evidence="6">
    <location>
        <begin position="42"/>
        <end position="63"/>
    </location>
</feature>
<gene>
    <name evidence="8" type="ORF">SAMN05444714_1033</name>
</gene>
<organism evidence="8 9">
    <name type="scientific">Yoonia litorea</name>
    <dbReference type="NCBI Taxonomy" id="1123755"/>
    <lineage>
        <taxon>Bacteria</taxon>
        <taxon>Pseudomonadati</taxon>
        <taxon>Pseudomonadota</taxon>
        <taxon>Alphaproteobacteria</taxon>
        <taxon>Rhodobacterales</taxon>
        <taxon>Paracoccaceae</taxon>
        <taxon>Yoonia</taxon>
    </lineage>
</organism>
<dbReference type="PANTHER" id="PTHR42709:SF6">
    <property type="entry name" value="UNDECAPRENYL PHOSPHATE TRANSPORTER A"/>
    <property type="match status" value="1"/>
</dbReference>
<keyword evidence="3 6" id="KW-0812">Transmembrane</keyword>
<dbReference type="EMBL" id="FOZM01000001">
    <property type="protein sequence ID" value="SFS08574.1"/>
    <property type="molecule type" value="Genomic_DNA"/>
</dbReference>
<dbReference type="GO" id="GO:0005886">
    <property type="term" value="C:plasma membrane"/>
    <property type="evidence" value="ECO:0007669"/>
    <property type="project" value="UniProtKB-SubCell"/>
</dbReference>
<keyword evidence="2" id="KW-1003">Cell membrane</keyword>
<accession>A0A1I6LYW9</accession>
<evidence type="ECO:0000256" key="2">
    <source>
        <dbReference type="ARBA" id="ARBA00022475"/>
    </source>
</evidence>
<name>A0A1I6LYW9_9RHOB</name>
<dbReference type="RefSeq" id="WP_090204780.1">
    <property type="nucleotide sequence ID" value="NZ_FOZM01000001.1"/>
</dbReference>
<feature type="transmembrane region" description="Helical" evidence="6">
    <location>
        <begin position="12"/>
        <end position="30"/>
    </location>
</feature>
<evidence type="ECO:0000313" key="8">
    <source>
        <dbReference type="EMBL" id="SFS08574.1"/>
    </source>
</evidence>
<dbReference type="OrthoDB" id="9782291at2"/>
<evidence type="ECO:0000256" key="5">
    <source>
        <dbReference type="ARBA" id="ARBA00023136"/>
    </source>
</evidence>
<keyword evidence="5 6" id="KW-0472">Membrane</keyword>
<feature type="transmembrane region" description="Helical" evidence="6">
    <location>
        <begin position="136"/>
        <end position="159"/>
    </location>
</feature>
<evidence type="ECO:0000313" key="9">
    <source>
        <dbReference type="Proteomes" id="UP000198926"/>
    </source>
</evidence>
<dbReference type="InterPro" id="IPR051311">
    <property type="entry name" value="DedA_domain"/>
</dbReference>
<evidence type="ECO:0000256" key="6">
    <source>
        <dbReference type="SAM" id="Phobius"/>
    </source>
</evidence>
<dbReference type="AlphaFoldDB" id="A0A1I6LYW9"/>
<proteinExistence type="predicted"/>
<dbReference type="Proteomes" id="UP000198926">
    <property type="component" value="Unassembled WGS sequence"/>
</dbReference>
<keyword evidence="9" id="KW-1185">Reference proteome</keyword>
<evidence type="ECO:0000259" key="7">
    <source>
        <dbReference type="Pfam" id="PF09335"/>
    </source>
</evidence>
<feature type="transmembrane region" description="Helical" evidence="6">
    <location>
        <begin position="165"/>
        <end position="190"/>
    </location>
</feature>
<feature type="domain" description="VTT" evidence="7">
    <location>
        <begin position="30"/>
        <end position="156"/>
    </location>
</feature>
<dbReference type="STRING" id="1123755.SAMN05444714_1033"/>
<protein>
    <submittedName>
        <fullName evidence="8">Membrane protein DedA, SNARE-associated domain</fullName>
    </submittedName>
</protein>
<dbReference type="PANTHER" id="PTHR42709">
    <property type="entry name" value="ALKALINE PHOSPHATASE LIKE PROTEIN"/>
    <property type="match status" value="1"/>
</dbReference>
<sequence>MNDLVLAFAADYGVPLLFVVTFLSCLALPVPSSLLMLASGGFAATGDISIVMAAVAAFAGAVLGDNTGYYLAHRFGGRLERWLTGRPKRAALKKRAAEYMDRWGGMSVFFSRWLVAPLGPYVNYASGLAGFRWSRFAAWSAAGELVWVTSYIGLGYVFADNIAAVSALLGNISGLLAASVVAGGLSLWLIRASKQREAKRQNTGKGSGKR</sequence>
<dbReference type="InterPro" id="IPR032816">
    <property type="entry name" value="VTT_dom"/>
</dbReference>
<evidence type="ECO:0000256" key="3">
    <source>
        <dbReference type="ARBA" id="ARBA00022692"/>
    </source>
</evidence>
<comment type="subcellular location">
    <subcellularLocation>
        <location evidence="1">Cell membrane</location>
        <topology evidence="1">Multi-pass membrane protein</topology>
    </subcellularLocation>
</comment>
<evidence type="ECO:0000256" key="1">
    <source>
        <dbReference type="ARBA" id="ARBA00004651"/>
    </source>
</evidence>
<feature type="transmembrane region" description="Helical" evidence="6">
    <location>
        <begin position="103"/>
        <end position="124"/>
    </location>
</feature>
<keyword evidence="4 6" id="KW-1133">Transmembrane helix</keyword>
<dbReference type="Pfam" id="PF09335">
    <property type="entry name" value="VTT_dom"/>
    <property type="match status" value="1"/>
</dbReference>
<evidence type="ECO:0000256" key="4">
    <source>
        <dbReference type="ARBA" id="ARBA00022989"/>
    </source>
</evidence>
<reference evidence="8 9" key="1">
    <citation type="submission" date="2016-10" db="EMBL/GenBank/DDBJ databases">
        <authorList>
            <person name="de Groot N.N."/>
        </authorList>
    </citation>
    <scope>NUCLEOTIDE SEQUENCE [LARGE SCALE GENOMIC DNA]</scope>
    <source>
        <strain evidence="8 9">DSM 29433</strain>
    </source>
</reference>